<accession>A0A8H7U3A7</accession>
<name>A0A8H7U3A7_9APHY</name>
<organism evidence="1 2">
    <name type="scientific">Rhodonia placenta</name>
    <dbReference type="NCBI Taxonomy" id="104341"/>
    <lineage>
        <taxon>Eukaryota</taxon>
        <taxon>Fungi</taxon>
        <taxon>Dikarya</taxon>
        <taxon>Basidiomycota</taxon>
        <taxon>Agaricomycotina</taxon>
        <taxon>Agaricomycetes</taxon>
        <taxon>Polyporales</taxon>
        <taxon>Adustoporiaceae</taxon>
        <taxon>Rhodonia</taxon>
    </lineage>
</organism>
<evidence type="ECO:0000313" key="2">
    <source>
        <dbReference type="Proteomes" id="UP000639403"/>
    </source>
</evidence>
<sequence>MNETAVRAAASLLAENGLAVPAPLEMAVLCAAEGEGKQFMSALDRLRREGSRGPQAGDVCERPPADGSLLRQGARREACRQRVLASLSRLADFTCRPEAGTVECLRWATIVQHCCPSKLQRI</sequence>
<proteinExistence type="predicted"/>
<gene>
    <name evidence="1" type="ORF">IEO21_04319</name>
</gene>
<dbReference type="EMBL" id="JADOXO010000063">
    <property type="protein sequence ID" value="KAF9815807.1"/>
    <property type="molecule type" value="Genomic_DNA"/>
</dbReference>
<reference evidence="1" key="1">
    <citation type="submission" date="2020-11" db="EMBL/GenBank/DDBJ databases">
        <authorList>
            <person name="Koelle M."/>
            <person name="Horta M.A.C."/>
            <person name="Nowrousian M."/>
            <person name="Ohm R.A."/>
            <person name="Benz P."/>
            <person name="Pilgard A."/>
        </authorList>
    </citation>
    <scope>NUCLEOTIDE SEQUENCE</scope>
    <source>
        <strain evidence="1">FPRL280</strain>
    </source>
</reference>
<comment type="caution">
    <text evidence="1">The sequence shown here is derived from an EMBL/GenBank/DDBJ whole genome shotgun (WGS) entry which is preliminary data.</text>
</comment>
<evidence type="ECO:0000313" key="1">
    <source>
        <dbReference type="EMBL" id="KAF9815807.1"/>
    </source>
</evidence>
<protein>
    <submittedName>
        <fullName evidence="1">Uncharacterized protein</fullName>
    </submittedName>
</protein>
<dbReference type="AlphaFoldDB" id="A0A8H7U3A7"/>
<dbReference type="Proteomes" id="UP000639403">
    <property type="component" value="Unassembled WGS sequence"/>
</dbReference>
<reference evidence="1" key="2">
    <citation type="journal article" name="Front. Microbiol.">
        <title>Degradative Capacity of Two Strains of Rhodonia placenta: From Phenotype to Genotype.</title>
        <authorList>
            <person name="Kolle M."/>
            <person name="Horta M.A.C."/>
            <person name="Nowrousian M."/>
            <person name="Ohm R.A."/>
            <person name="Benz J.P."/>
            <person name="Pilgard A."/>
        </authorList>
    </citation>
    <scope>NUCLEOTIDE SEQUENCE</scope>
    <source>
        <strain evidence="1">FPRL280</strain>
    </source>
</reference>